<organism evidence="10 11">
    <name type="scientific">Bos mutus</name>
    <name type="common">wild yak</name>
    <dbReference type="NCBI Taxonomy" id="72004"/>
    <lineage>
        <taxon>Eukaryota</taxon>
        <taxon>Metazoa</taxon>
        <taxon>Chordata</taxon>
        <taxon>Craniata</taxon>
        <taxon>Vertebrata</taxon>
        <taxon>Euteleostomi</taxon>
        <taxon>Mammalia</taxon>
        <taxon>Eutheria</taxon>
        <taxon>Laurasiatheria</taxon>
        <taxon>Artiodactyla</taxon>
        <taxon>Ruminantia</taxon>
        <taxon>Pecora</taxon>
        <taxon>Bovidae</taxon>
        <taxon>Bovinae</taxon>
        <taxon>Bos</taxon>
    </lineage>
</organism>
<keyword evidence="5 8" id="KW-0472">Membrane</keyword>
<evidence type="ECO:0000256" key="4">
    <source>
        <dbReference type="ARBA" id="ARBA00022989"/>
    </source>
</evidence>
<gene>
    <name evidence="10" type="ORF">M91_21670</name>
</gene>
<accession>L8HT61</accession>
<dbReference type="InterPro" id="IPR003585">
    <property type="entry name" value="Neurexin-like"/>
</dbReference>
<evidence type="ECO:0000256" key="2">
    <source>
        <dbReference type="ARBA" id="ARBA00022692"/>
    </source>
</evidence>
<evidence type="ECO:0000256" key="3">
    <source>
        <dbReference type="ARBA" id="ARBA00022974"/>
    </source>
</evidence>
<sequence>MGTNILPCPPKASNIILSNPKGIFKQTARGELVIPLLVEDPLATPPIATRAPSITLPPTFRPLLTIIETTKDSLSMTSEAGLPCLSDQGSDGCDDDGLVISGYGSGETFDSNLPPTDDEDFYTTFSLVTDKSLSTSIFEGGYKAHAPKWESKDFRPNKASETSRTTTTSLSPELIRFTASSSSGMVPKLPAGKMNNRELKPQPDLVLLPLPTAYELDSTKLKSPLITSPMFRNVPTANPTEPGVRRVPGASEVIRESSSTTGMVVGIVAAAALCILILLYAMYKYRNRDEGSYQVDETRNYISNSAQSNGTLLKEKPPSSKGGHKKQKNKDKEYYVRACTWQPEHPAGVRTVLGDGAVWTMTPVGKIIREQNTKMHLTEKVQATGFFDAVAARRQKVLSALLCQPAHTFARWSEQVFLRENEGFPSVLGFILLMLRHLLLVLEESEVTLLVLHFSRNALGALVLLLGQLAEKVAYMLVNHRGGNRSAERASPSFEKWFYKSYKSLLNCLAYVSSPLIMLPQSPGRATQSSEKSPQRGKEKGTEPQGQVTAISAGSIYSTGLAVVNPSGRRAEHRTFIILFQRALSSSPTEKAFPAQESLGFLPQKAHFVIDKLHKIISKAGLGDERMPVVFMRMPVNPIN</sequence>
<dbReference type="Pfam" id="PF01034">
    <property type="entry name" value="Syndecan"/>
    <property type="match status" value="1"/>
</dbReference>
<keyword evidence="4 8" id="KW-1133">Transmembrane helix</keyword>
<feature type="transmembrane region" description="Helical" evidence="8">
    <location>
        <begin position="263"/>
        <end position="283"/>
    </location>
</feature>
<keyword evidence="3" id="KW-0325">Glycoprotein</keyword>
<evidence type="ECO:0000256" key="6">
    <source>
        <dbReference type="ARBA" id="ARBA00023207"/>
    </source>
</evidence>
<evidence type="ECO:0000256" key="8">
    <source>
        <dbReference type="SAM" id="Phobius"/>
    </source>
</evidence>
<reference evidence="10 11" key="1">
    <citation type="journal article" date="2012" name="Nat. Genet.">
        <title>The yak genome and adaptation to life at high altitude.</title>
        <authorList>
            <person name="Qiu Q."/>
            <person name="Zhang G."/>
            <person name="Ma T."/>
            <person name="Qian W."/>
            <person name="Wang J."/>
            <person name="Ye Z."/>
            <person name="Cao C."/>
            <person name="Hu Q."/>
            <person name="Kim J."/>
            <person name="Larkin D.M."/>
            <person name="Auvil L."/>
            <person name="Capitanu B."/>
            <person name="Ma J."/>
            <person name="Lewin H.A."/>
            <person name="Qian X."/>
            <person name="Lang Y."/>
            <person name="Zhou R."/>
            <person name="Wang L."/>
            <person name="Wang K."/>
            <person name="Xia J."/>
            <person name="Liao S."/>
            <person name="Pan S."/>
            <person name="Lu X."/>
            <person name="Hou H."/>
            <person name="Wang Y."/>
            <person name="Zang X."/>
            <person name="Yin Y."/>
            <person name="Ma H."/>
            <person name="Zhang J."/>
            <person name="Wang Z."/>
            <person name="Zhang Y."/>
            <person name="Zhang D."/>
            <person name="Yonezawa T."/>
            <person name="Hasegawa M."/>
            <person name="Zhong Y."/>
            <person name="Liu W."/>
            <person name="Zhang Y."/>
            <person name="Huang Z."/>
            <person name="Zhang S."/>
            <person name="Long R."/>
            <person name="Yang H."/>
            <person name="Wang J."/>
            <person name="Lenstra J.A."/>
            <person name="Cooper D.N."/>
            <person name="Wu Y."/>
            <person name="Wang J."/>
            <person name="Shi P."/>
            <person name="Wang J."/>
            <person name="Liu J."/>
        </authorList>
    </citation>
    <scope>NUCLEOTIDE SEQUENCE [LARGE SCALE GENOMIC DNA]</scope>
    <source>
        <strain evidence="11">yakQH1</strain>
    </source>
</reference>
<dbReference type="STRING" id="72004.ENSBMUP00000031720"/>
<keyword evidence="6" id="KW-0357">Heparan sulfate</keyword>
<dbReference type="AlphaFoldDB" id="L8HT61"/>
<evidence type="ECO:0000256" key="5">
    <source>
        <dbReference type="ARBA" id="ARBA00023136"/>
    </source>
</evidence>
<evidence type="ECO:0000256" key="1">
    <source>
        <dbReference type="ARBA" id="ARBA00004479"/>
    </source>
</evidence>
<evidence type="ECO:0000256" key="7">
    <source>
        <dbReference type="SAM" id="MobiDB-lite"/>
    </source>
</evidence>
<proteinExistence type="predicted"/>
<evidence type="ECO:0000313" key="10">
    <source>
        <dbReference type="EMBL" id="ELR46192.1"/>
    </source>
</evidence>
<keyword evidence="2 8" id="KW-0812">Transmembrane</keyword>
<feature type="region of interest" description="Disordered" evidence="7">
    <location>
        <begin position="304"/>
        <end position="331"/>
    </location>
</feature>
<evidence type="ECO:0000259" key="9">
    <source>
        <dbReference type="SMART" id="SM00294"/>
    </source>
</evidence>
<dbReference type="GO" id="GO:0016020">
    <property type="term" value="C:membrane"/>
    <property type="evidence" value="ECO:0007669"/>
    <property type="project" value="UniProtKB-SubCell"/>
</dbReference>
<keyword evidence="3" id="KW-0654">Proteoglycan</keyword>
<dbReference type="InterPro" id="IPR027789">
    <property type="entry name" value="Syndecan/Neurexin_dom"/>
</dbReference>
<dbReference type="Proteomes" id="UP000011080">
    <property type="component" value="Unassembled WGS sequence"/>
</dbReference>
<dbReference type="SMART" id="SM00294">
    <property type="entry name" value="4.1m"/>
    <property type="match status" value="1"/>
</dbReference>
<feature type="region of interest" description="Disordered" evidence="7">
    <location>
        <begin position="522"/>
        <end position="546"/>
    </location>
</feature>
<name>L8HT61_9CETA</name>
<feature type="compositionally biased region" description="Basic and acidic residues" evidence="7">
    <location>
        <begin position="533"/>
        <end position="542"/>
    </location>
</feature>
<dbReference type="EMBL" id="JH883590">
    <property type="protein sequence ID" value="ELR46192.1"/>
    <property type="molecule type" value="Genomic_DNA"/>
</dbReference>
<comment type="subcellular location">
    <subcellularLocation>
        <location evidence="1">Membrane</location>
        <topology evidence="1">Single-pass type I membrane protein</topology>
    </subcellularLocation>
</comment>
<protein>
    <submittedName>
        <fullName evidence="10">Neurexin-3-alpha</fullName>
    </submittedName>
</protein>
<feature type="domain" description="Neurexin/syndecan/glycophorin C" evidence="9">
    <location>
        <begin position="282"/>
        <end position="300"/>
    </location>
</feature>
<evidence type="ECO:0000313" key="11">
    <source>
        <dbReference type="Proteomes" id="UP000011080"/>
    </source>
</evidence>